<dbReference type="Pfam" id="PF22785">
    <property type="entry name" value="Tc-R-P"/>
    <property type="match status" value="1"/>
</dbReference>
<proteinExistence type="predicted"/>
<keyword evidence="1" id="KW-0378">Hydrolase</keyword>
<dbReference type="AlphaFoldDB" id="A0A2M9ZSY1"/>
<dbReference type="Pfam" id="PF19974">
    <property type="entry name" value="TCAD9"/>
    <property type="match status" value="1"/>
</dbReference>
<dbReference type="InterPro" id="IPR029021">
    <property type="entry name" value="Prot-tyrosine_phosphatase-like"/>
</dbReference>
<protein>
    <recommendedName>
        <fullName evidence="8">Protein tyrosine phosphatase</fullName>
    </recommendedName>
</protein>
<dbReference type="PROSITE" id="PS50056">
    <property type="entry name" value="TYR_PHOSPHATASE_2"/>
    <property type="match status" value="1"/>
</dbReference>
<dbReference type="SUPFAM" id="SSF56112">
    <property type="entry name" value="Protein kinase-like (PK-like)"/>
    <property type="match status" value="1"/>
</dbReference>
<sequence length="330" mass="38369">MHGDLNGRNIILDAQKNVWLIDFFHTHRGHVLRDLIKLESDILYIFTKITEEEYNEAFALTDLLYSTVDLASPPNREAEELFSSPKIRKAFRTIRKLRSFYAKLIRLDRDPYQLHVATLRYSVHTLSFDESSTFQKIWALYTSSILCEKVKLSIQLSKRLRIDFLHFADRTGKLGMTLLPGRKDRNRNLQEDIATIKEEKVHTLISLLTENEYENYGVQGLHQTYVKEGFTVHHLPILDQRVPDSEGLERLLDKIDSDLYSGKNVLVHCVGGLGRSGTIAAAYMIRRLGYPSEEAIRIVRQARSERAIESKEQENFLRSLTPEKRREFNF</sequence>
<dbReference type="EMBL" id="NPDZ01000001">
    <property type="protein sequence ID" value="PJZ75190.1"/>
    <property type="molecule type" value="Genomic_DNA"/>
</dbReference>
<name>A0A2M9ZSY1_9LEPT</name>
<dbReference type="Proteomes" id="UP000231962">
    <property type="component" value="Unassembled WGS sequence"/>
</dbReference>
<dbReference type="SMART" id="SM00195">
    <property type="entry name" value="DSPc"/>
    <property type="match status" value="1"/>
</dbReference>
<dbReference type="InterPro" id="IPR003595">
    <property type="entry name" value="Tyr_Pase_cat"/>
</dbReference>
<accession>A0A2M9ZSY1</accession>
<dbReference type="InterPro" id="IPR050561">
    <property type="entry name" value="PTP"/>
</dbReference>
<dbReference type="GO" id="GO:0016787">
    <property type="term" value="F:hydrolase activity"/>
    <property type="evidence" value="ECO:0007669"/>
    <property type="project" value="UniProtKB-KW"/>
</dbReference>
<dbReference type="SUPFAM" id="SSF52799">
    <property type="entry name" value="(Phosphotyrosine protein) phosphatases II"/>
    <property type="match status" value="1"/>
</dbReference>
<dbReference type="InterPro" id="IPR000387">
    <property type="entry name" value="Tyr_Pase_dom"/>
</dbReference>
<evidence type="ECO:0008006" key="8">
    <source>
        <dbReference type="Google" id="ProtNLM"/>
    </source>
</evidence>
<evidence type="ECO:0000313" key="6">
    <source>
        <dbReference type="Proteomes" id="UP000231962"/>
    </source>
</evidence>
<dbReference type="PROSITE" id="PS00383">
    <property type="entry name" value="TYR_PHOSPHATASE_1"/>
    <property type="match status" value="1"/>
</dbReference>
<dbReference type="EMBL" id="NPDY01000001">
    <property type="protein sequence ID" value="PJZ71574.1"/>
    <property type="molecule type" value="Genomic_DNA"/>
</dbReference>
<dbReference type="InterPro" id="IPR020422">
    <property type="entry name" value="TYR_PHOSPHATASE_DUAL_dom"/>
</dbReference>
<dbReference type="InterPro" id="IPR045544">
    <property type="entry name" value="TCAD9"/>
</dbReference>
<dbReference type="CDD" id="cd14505">
    <property type="entry name" value="CDKN3-like"/>
    <property type="match status" value="1"/>
</dbReference>
<evidence type="ECO:0000313" key="4">
    <source>
        <dbReference type="EMBL" id="PJZ71574.1"/>
    </source>
</evidence>
<dbReference type="SMART" id="SM00404">
    <property type="entry name" value="PTPc_motif"/>
    <property type="match status" value="1"/>
</dbReference>
<reference evidence="6 7" key="1">
    <citation type="submission" date="2017-07" db="EMBL/GenBank/DDBJ databases">
        <title>Leptospira spp. isolated from tropical soils.</title>
        <authorList>
            <person name="Thibeaux R."/>
            <person name="Iraola G."/>
            <person name="Ferres I."/>
            <person name="Bierque E."/>
            <person name="Girault D."/>
            <person name="Soupe-Gilbert M.-E."/>
            <person name="Picardeau M."/>
            <person name="Goarant C."/>
        </authorList>
    </citation>
    <scope>NUCLEOTIDE SEQUENCE [LARGE SCALE GENOMIC DNA]</scope>
    <source>
        <strain evidence="5 7">FH1-B-B1</strain>
        <strain evidence="4 6">FH1-B-C1</strain>
    </source>
</reference>
<feature type="domain" description="Tyrosine-protein phosphatase" evidence="2">
    <location>
        <begin position="173"/>
        <end position="329"/>
    </location>
</feature>
<evidence type="ECO:0000259" key="3">
    <source>
        <dbReference type="PROSITE" id="PS50056"/>
    </source>
</evidence>
<gene>
    <name evidence="4" type="ORF">CH360_01555</name>
    <name evidence="5" type="ORF">CH373_01555</name>
</gene>
<feature type="domain" description="Tyrosine specific protein phosphatases" evidence="3">
    <location>
        <begin position="246"/>
        <end position="314"/>
    </location>
</feature>
<keyword evidence="6" id="KW-1185">Reference proteome</keyword>
<dbReference type="PANTHER" id="PTHR23339">
    <property type="entry name" value="TYROSINE SPECIFIC PROTEIN PHOSPHATASE AND DUAL SPECIFICITY PROTEIN PHOSPHATASE"/>
    <property type="match status" value="1"/>
</dbReference>
<dbReference type="InterPro" id="IPR011009">
    <property type="entry name" value="Kinase-like_dom_sf"/>
</dbReference>
<evidence type="ECO:0000259" key="2">
    <source>
        <dbReference type="PROSITE" id="PS50054"/>
    </source>
</evidence>
<evidence type="ECO:0000313" key="7">
    <source>
        <dbReference type="Proteomes" id="UP000231990"/>
    </source>
</evidence>
<dbReference type="Gene3D" id="3.90.190.10">
    <property type="entry name" value="Protein tyrosine phosphatase superfamily"/>
    <property type="match status" value="1"/>
</dbReference>
<comment type="caution">
    <text evidence="5">The sequence shown here is derived from an EMBL/GenBank/DDBJ whole genome shotgun (WGS) entry which is preliminary data.</text>
</comment>
<evidence type="ECO:0000256" key="1">
    <source>
        <dbReference type="ARBA" id="ARBA00022801"/>
    </source>
</evidence>
<evidence type="ECO:0000313" key="5">
    <source>
        <dbReference type="EMBL" id="PJZ75190.1"/>
    </source>
</evidence>
<dbReference type="Proteomes" id="UP000231990">
    <property type="component" value="Unassembled WGS sequence"/>
</dbReference>
<dbReference type="PROSITE" id="PS50054">
    <property type="entry name" value="TYR_PHOSPHATASE_DUAL"/>
    <property type="match status" value="1"/>
</dbReference>
<organism evidence="5 7">
    <name type="scientific">Leptospira perolatii</name>
    <dbReference type="NCBI Taxonomy" id="2023191"/>
    <lineage>
        <taxon>Bacteria</taxon>
        <taxon>Pseudomonadati</taxon>
        <taxon>Spirochaetota</taxon>
        <taxon>Spirochaetia</taxon>
        <taxon>Leptospirales</taxon>
        <taxon>Leptospiraceae</taxon>
        <taxon>Leptospira</taxon>
    </lineage>
</organism>
<dbReference type="FunFam" id="3.90.190.10:FF:000157">
    <property type="entry name" value="Protein-tyrosine phosphatase"/>
    <property type="match status" value="1"/>
</dbReference>
<dbReference type="InterPro" id="IPR016130">
    <property type="entry name" value="Tyr_Pase_AS"/>
</dbReference>